<dbReference type="PANTHER" id="PTHR30537:SF72">
    <property type="entry name" value="LYSR FAMILY TRANSCRIPTIONAL REGULATOR"/>
    <property type="match status" value="1"/>
</dbReference>
<dbReference type="InterPro" id="IPR005119">
    <property type="entry name" value="LysR_subst-bd"/>
</dbReference>
<evidence type="ECO:0000256" key="3">
    <source>
        <dbReference type="ARBA" id="ARBA00023125"/>
    </source>
</evidence>
<dbReference type="SUPFAM" id="SSF46785">
    <property type="entry name" value="Winged helix' DNA-binding domain"/>
    <property type="match status" value="1"/>
</dbReference>
<comment type="caution">
    <text evidence="6">The sequence shown here is derived from an EMBL/GenBank/DDBJ whole genome shotgun (WGS) entry which is preliminary data.</text>
</comment>
<dbReference type="CDD" id="cd08472">
    <property type="entry name" value="PBP2_CrgA_like_3"/>
    <property type="match status" value="1"/>
</dbReference>
<keyword evidence="3" id="KW-0238">DNA-binding</keyword>
<keyword evidence="2" id="KW-0805">Transcription regulation</keyword>
<dbReference type="InterPro" id="IPR058163">
    <property type="entry name" value="LysR-type_TF_proteobact-type"/>
</dbReference>
<evidence type="ECO:0000259" key="5">
    <source>
        <dbReference type="PROSITE" id="PS50931"/>
    </source>
</evidence>
<name>A0ABX0K983_9PROT</name>
<keyword evidence="7" id="KW-1185">Reference proteome</keyword>
<evidence type="ECO:0000313" key="7">
    <source>
        <dbReference type="Proteomes" id="UP000615326"/>
    </source>
</evidence>
<evidence type="ECO:0000313" key="6">
    <source>
        <dbReference type="EMBL" id="NHO32776.1"/>
    </source>
</evidence>
<evidence type="ECO:0000256" key="4">
    <source>
        <dbReference type="ARBA" id="ARBA00023163"/>
    </source>
</evidence>
<dbReference type="InterPro" id="IPR036388">
    <property type="entry name" value="WH-like_DNA-bd_sf"/>
</dbReference>
<dbReference type="PANTHER" id="PTHR30537">
    <property type="entry name" value="HTH-TYPE TRANSCRIPTIONAL REGULATOR"/>
    <property type="match status" value="1"/>
</dbReference>
<dbReference type="PROSITE" id="PS50931">
    <property type="entry name" value="HTH_LYSR"/>
    <property type="match status" value="1"/>
</dbReference>
<accession>A0ABX0K983</accession>
<protein>
    <submittedName>
        <fullName evidence="6">LysR family transcriptional regulator</fullName>
    </submittedName>
</protein>
<feature type="domain" description="HTH lysR-type" evidence="5">
    <location>
        <begin position="1"/>
        <end position="59"/>
    </location>
</feature>
<evidence type="ECO:0000256" key="1">
    <source>
        <dbReference type="ARBA" id="ARBA00009437"/>
    </source>
</evidence>
<dbReference type="EMBL" id="WOSW01000015">
    <property type="protein sequence ID" value="NHO32776.1"/>
    <property type="molecule type" value="Genomic_DNA"/>
</dbReference>
<sequence length="306" mass="33921">MDRIDLFRIFVRVVETASFSRAAALLNMPRSSVSTAVQELEARLGTRLLARTTRSVAPTPDGRAFYDHAIRLIADVEDAENLFRRDKASPRGTLRVDMPGRIGRLIVAPALPEFLERYPDIDIIMGVTDRAVNMIEDGVDCVIRVGPLQDSSLIARKIGILDLINVASPAYLARYGTPETPDDLKHHLAVQYASPSTGRTEDWEWVEGGQLRTLAMHSRVTVNSAEALIACSLAGLGLMQIPAYDVRHHLDDGSLIDVLPAYRAEAVPMTLLYPDRRHLPSRLQVFSDWLTALLAVRTAEQSQTDD</sequence>
<organism evidence="6 7">
    <name type="scientific">Acetobacter fallax</name>
    <dbReference type="NCBI Taxonomy" id="1737473"/>
    <lineage>
        <taxon>Bacteria</taxon>
        <taxon>Pseudomonadati</taxon>
        <taxon>Pseudomonadota</taxon>
        <taxon>Alphaproteobacteria</taxon>
        <taxon>Acetobacterales</taxon>
        <taxon>Acetobacteraceae</taxon>
        <taxon>Acetobacter</taxon>
    </lineage>
</organism>
<evidence type="ECO:0000256" key="2">
    <source>
        <dbReference type="ARBA" id="ARBA00023015"/>
    </source>
</evidence>
<dbReference type="Pfam" id="PF00126">
    <property type="entry name" value="HTH_1"/>
    <property type="match status" value="1"/>
</dbReference>
<gene>
    <name evidence="6" type="ORF">GOB84_09435</name>
</gene>
<keyword evidence="4" id="KW-0804">Transcription</keyword>
<dbReference type="SUPFAM" id="SSF53850">
    <property type="entry name" value="Periplasmic binding protein-like II"/>
    <property type="match status" value="1"/>
</dbReference>
<proteinExistence type="inferred from homology"/>
<dbReference type="InterPro" id="IPR000847">
    <property type="entry name" value="LysR_HTH_N"/>
</dbReference>
<dbReference type="Gene3D" id="1.10.10.10">
    <property type="entry name" value="Winged helix-like DNA-binding domain superfamily/Winged helix DNA-binding domain"/>
    <property type="match status" value="1"/>
</dbReference>
<dbReference type="Pfam" id="PF03466">
    <property type="entry name" value="LysR_substrate"/>
    <property type="match status" value="1"/>
</dbReference>
<dbReference type="InterPro" id="IPR036390">
    <property type="entry name" value="WH_DNA-bd_sf"/>
</dbReference>
<dbReference type="Proteomes" id="UP000615326">
    <property type="component" value="Unassembled WGS sequence"/>
</dbReference>
<reference evidence="6 7" key="1">
    <citation type="journal article" date="2020" name="Int. J. Syst. Evol. Microbiol.">
        <title>Novel acetic acid bacteria from cider fermentations: Acetobacter conturbans sp. nov. and Acetobacter fallax sp. nov.</title>
        <authorList>
            <person name="Sombolestani A.S."/>
            <person name="Cleenwerck I."/>
            <person name="Cnockaert M."/>
            <person name="Borremans W."/>
            <person name="Wieme A.D."/>
            <person name="De Vuyst L."/>
            <person name="Vandamme P."/>
        </authorList>
    </citation>
    <scope>NUCLEOTIDE SEQUENCE [LARGE SCALE GENOMIC DNA]</scope>
    <source>
        <strain evidence="6 7">LMG 1637</strain>
    </source>
</reference>
<dbReference type="Gene3D" id="3.40.190.290">
    <property type="match status" value="1"/>
</dbReference>
<dbReference type="RefSeq" id="WP_173577300.1">
    <property type="nucleotide sequence ID" value="NZ_WOSW01000015.1"/>
</dbReference>
<comment type="similarity">
    <text evidence="1">Belongs to the LysR transcriptional regulatory family.</text>
</comment>